<organism evidence="3 4">
    <name type="scientific">Candidatus Olsenella excrementavium</name>
    <dbReference type="NCBI Taxonomy" id="2838709"/>
    <lineage>
        <taxon>Bacteria</taxon>
        <taxon>Bacillati</taxon>
        <taxon>Actinomycetota</taxon>
        <taxon>Coriobacteriia</taxon>
        <taxon>Coriobacteriales</taxon>
        <taxon>Atopobiaceae</taxon>
        <taxon>Olsenella</taxon>
    </lineage>
</organism>
<dbReference type="InterPro" id="IPR011335">
    <property type="entry name" value="Restrct_endonuc-II-like"/>
</dbReference>
<feature type="domain" description="Restriction endonuclease type II EcoRII N-terminal" evidence="2">
    <location>
        <begin position="16"/>
        <end position="123"/>
    </location>
</feature>
<evidence type="ECO:0000259" key="2">
    <source>
        <dbReference type="Pfam" id="PF09217"/>
    </source>
</evidence>
<dbReference type="Pfam" id="PF09217">
    <property type="entry name" value="EcoRII-N"/>
    <property type="match status" value="1"/>
</dbReference>
<evidence type="ECO:0000259" key="1">
    <source>
        <dbReference type="Pfam" id="PF09019"/>
    </source>
</evidence>
<evidence type="ECO:0000313" key="3">
    <source>
        <dbReference type="EMBL" id="HIY79809.1"/>
    </source>
</evidence>
<dbReference type="Gene3D" id="3.40.91.80">
    <property type="match status" value="1"/>
</dbReference>
<dbReference type="Gene3D" id="2.40.330.10">
    <property type="entry name" value="DNA-binding pseudobarrel domain"/>
    <property type="match status" value="1"/>
</dbReference>
<sequence length="397" mass="45007">MEIDLAAKAIETTQSGFEAYFKFLSANDSGATGAHQSGILLSNRAMPMIFGDRPTEHVAKRENMRITWQDDVVTYSTFTWYESKGELRLTRLGRGFPYLNPDFTGALFVFTRVAEGEYEAFLLNSEDEIDRYLAAFSLGPQDAGQMFDPLAGPKSHEDAEEAAIRAFVRYLGIGANSDFPLSETISGKAREIQNAVHDRRDLIVENPDLKVIEYTRVEYAIFREIEAQMYGPIISRGFDTVEQFVSVANTVLNRRKSRAGKSLEHHLASIFHDNSLPFEEQVVTEGNKKPDFVFPSGAAYHDPSYSADKLVVLAAKTTCKDRWRQIITEADRMRGRTHFLMTLQQGNTPRQLEEMRAANVKLVVPKPYIKAYPPEFQDDIWPLKQFIEYAKETVCSL</sequence>
<proteinExistence type="predicted"/>
<reference evidence="3" key="2">
    <citation type="submission" date="2021-04" db="EMBL/GenBank/DDBJ databases">
        <authorList>
            <person name="Gilroy R."/>
        </authorList>
    </citation>
    <scope>NUCLEOTIDE SEQUENCE</scope>
    <source>
        <strain evidence="3">ChiHjej10B9-743</strain>
    </source>
</reference>
<dbReference type="Proteomes" id="UP000824133">
    <property type="component" value="Unassembled WGS sequence"/>
</dbReference>
<dbReference type="InterPro" id="IPR015300">
    <property type="entry name" value="DNA-bd_pseudobarrel_sf"/>
</dbReference>
<dbReference type="EMBL" id="DXCP01000037">
    <property type="protein sequence ID" value="HIY79809.1"/>
    <property type="molecule type" value="Genomic_DNA"/>
</dbReference>
<dbReference type="InterPro" id="IPR015109">
    <property type="entry name" value="Restrct_endonuc_II_EcoRII_C"/>
</dbReference>
<dbReference type="GO" id="GO:0009307">
    <property type="term" value="P:DNA restriction-modification system"/>
    <property type="evidence" value="ECO:0007669"/>
    <property type="project" value="InterPro"/>
</dbReference>
<comment type="caution">
    <text evidence="3">The sequence shown here is derived from an EMBL/GenBank/DDBJ whole genome shotgun (WGS) entry which is preliminary data.</text>
</comment>
<evidence type="ECO:0008006" key="5">
    <source>
        <dbReference type="Google" id="ProtNLM"/>
    </source>
</evidence>
<reference evidence="3" key="1">
    <citation type="journal article" date="2021" name="PeerJ">
        <title>Extensive microbial diversity within the chicken gut microbiome revealed by metagenomics and culture.</title>
        <authorList>
            <person name="Gilroy R."/>
            <person name="Ravi A."/>
            <person name="Getino M."/>
            <person name="Pursley I."/>
            <person name="Horton D.L."/>
            <person name="Alikhan N.F."/>
            <person name="Baker D."/>
            <person name="Gharbi K."/>
            <person name="Hall N."/>
            <person name="Watson M."/>
            <person name="Adriaenssens E.M."/>
            <person name="Foster-Nyarko E."/>
            <person name="Jarju S."/>
            <person name="Secka A."/>
            <person name="Antonio M."/>
            <person name="Oren A."/>
            <person name="Chaudhuri R.R."/>
            <person name="La Ragione R."/>
            <person name="Hildebrand F."/>
            <person name="Pallen M.J."/>
        </authorList>
    </citation>
    <scope>NUCLEOTIDE SEQUENCE</scope>
    <source>
        <strain evidence="3">ChiHjej10B9-743</strain>
    </source>
</reference>
<accession>A0A9D1ZBJ6</accession>
<evidence type="ECO:0000313" key="4">
    <source>
        <dbReference type="Proteomes" id="UP000824133"/>
    </source>
</evidence>
<dbReference type="SUPFAM" id="SSF101936">
    <property type="entry name" value="DNA-binding pseudobarrel domain"/>
    <property type="match status" value="1"/>
</dbReference>
<dbReference type="GO" id="GO:0003677">
    <property type="term" value="F:DNA binding"/>
    <property type="evidence" value="ECO:0007669"/>
    <property type="project" value="InterPro"/>
</dbReference>
<dbReference type="InterPro" id="IPR038365">
    <property type="entry name" value="EcoRII_C_sf"/>
</dbReference>
<dbReference type="SUPFAM" id="SSF52980">
    <property type="entry name" value="Restriction endonuclease-like"/>
    <property type="match status" value="1"/>
</dbReference>
<dbReference type="GO" id="GO:0009036">
    <property type="term" value="F:type II site-specific deoxyribonuclease activity"/>
    <property type="evidence" value="ECO:0007669"/>
    <property type="project" value="InterPro"/>
</dbReference>
<dbReference type="AlphaFoldDB" id="A0A9D1ZBJ6"/>
<protein>
    <recommendedName>
        <fullName evidence="5">Restriction endonuclease</fullName>
    </recommendedName>
</protein>
<name>A0A9D1ZBJ6_9ACTN</name>
<gene>
    <name evidence="3" type="ORF">IAA42_05175</name>
</gene>
<feature type="domain" description="Restriction endonuclease type II EcoRII C-terminal" evidence="1">
    <location>
        <begin position="222"/>
        <end position="387"/>
    </location>
</feature>
<dbReference type="Pfam" id="PF09019">
    <property type="entry name" value="EcoRII-C"/>
    <property type="match status" value="1"/>
</dbReference>
<dbReference type="InterPro" id="IPR023372">
    <property type="entry name" value="Rest_endonuc_II_EcoRII_N"/>
</dbReference>